<organism evidence="2 3">
    <name type="scientific">Solidesulfovibrio magneticus str. Maddingley MBC34</name>
    <dbReference type="NCBI Taxonomy" id="1206767"/>
    <lineage>
        <taxon>Bacteria</taxon>
        <taxon>Pseudomonadati</taxon>
        <taxon>Thermodesulfobacteriota</taxon>
        <taxon>Desulfovibrionia</taxon>
        <taxon>Desulfovibrionales</taxon>
        <taxon>Desulfovibrionaceae</taxon>
        <taxon>Solidesulfovibrio</taxon>
    </lineage>
</organism>
<accession>K6GNT0</accession>
<evidence type="ECO:0000313" key="3">
    <source>
        <dbReference type="Proteomes" id="UP000006272"/>
    </source>
</evidence>
<reference evidence="2 3" key="1">
    <citation type="submission" date="2012-07" db="EMBL/GenBank/DDBJ databases">
        <title>Draft genome sequence of Desulfovibrio magneticus str. Maddingley MBC34 obtained from a metagenomic sequence of a methanogenic enrichment isolated from coal-seam formation water in Victoria, Australia.</title>
        <authorList>
            <person name="Greenfield P."/>
            <person name="Hendry P."/>
            <person name="Li D."/>
            <person name="Rosewarne C.P."/>
            <person name="Tran-Dinh N."/>
            <person name="Elbourne L.D.H."/>
            <person name="Paulsen I.T."/>
            <person name="Midgley D.J."/>
        </authorList>
    </citation>
    <scope>NUCLEOTIDE SEQUENCE [LARGE SCALE GENOMIC DNA]</scope>
    <source>
        <strain evidence="3">Maddingley MBC34</strain>
    </source>
</reference>
<proteinExistence type="predicted"/>
<name>K6GNT0_9BACT</name>
<dbReference type="PATRIC" id="fig|1206767.3.peg.2602"/>
<sequence length="163" mass="17536">MRASRLFPALFLLVSLLAASAAGGEAGFPVSIGGQDLTLSRETRRSDLEAALRRALPKERPSVRGPRRIQYDVVAAQGQGPVSLAFDFDAQGRFSGATFDAMSKAQNPVAVQLAAWLTAQAGQGVRKGDDRVWTLAGFRFRLTEVKNAGEDSAYRLGVERQGK</sequence>
<dbReference type="AlphaFoldDB" id="K6GNT0"/>
<gene>
    <name evidence="2" type="ORF">B193_2654</name>
</gene>
<feature type="chain" id="PRO_5003891501" description="TonB C-terminal domain-containing protein" evidence="1">
    <location>
        <begin position="22"/>
        <end position="163"/>
    </location>
</feature>
<comment type="caution">
    <text evidence="2">The sequence shown here is derived from an EMBL/GenBank/DDBJ whole genome shotgun (WGS) entry which is preliminary data.</text>
</comment>
<feature type="signal peptide" evidence="1">
    <location>
        <begin position="1"/>
        <end position="21"/>
    </location>
</feature>
<dbReference type="Proteomes" id="UP000006272">
    <property type="component" value="Unassembled WGS sequence"/>
</dbReference>
<keyword evidence="1" id="KW-0732">Signal</keyword>
<protein>
    <recommendedName>
        <fullName evidence="4">TonB C-terminal domain-containing protein</fullName>
    </recommendedName>
</protein>
<evidence type="ECO:0000313" key="2">
    <source>
        <dbReference type="EMBL" id="EKO38646.1"/>
    </source>
</evidence>
<evidence type="ECO:0000256" key="1">
    <source>
        <dbReference type="SAM" id="SignalP"/>
    </source>
</evidence>
<dbReference type="EMBL" id="ALAO01000226">
    <property type="protein sequence ID" value="EKO38646.1"/>
    <property type="molecule type" value="Genomic_DNA"/>
</dbReference>
<evidence type="ECO:0008006" key="4">
    <source>
        <dbReference type="Google" id="ProtNLM"/>
    </source>
</evidence>